<accession>A0A834Z7W7</accession>
<proteinExistence type="predicted"/>
<dbReference type="InterPro" id="IPR010404">
    <property type="entry name" value="CpcT/CpeT"/>
</dbReference>
<dbReference type="PANTHER" id="PTHR35137:SF1">
    <property type="entry name" value="CHROMOPHORE LYASE CRL, CHLOROPLASTIC"/>
    <property type="match status" value="1"/>
</dbReference>
<dbReference type="AlphaFoldDB" id="A0A834Z7W7"/>
<protein>
    <submittedName>
        <fullName evidence="1">Uncharacterized protein</fullName>
    </submittedName>
</protein>
<dbReference type="GO" id="GO:0016829">
    <property type="term" value="F:lyase activity"/>
    <property type="evidence" value="ECO:0007669"/>
    <property type="project" value="InterPro"/>
</dbReference>
<dbReference type="OrthoDB" id="1891035at2759"/>
<dbReference type="PANTHER" id="PTHR35137">
    <property type="entry name" value="CHROMOPHORE LYASE CRL, CHLOROPLASTIC"/>
    <property type="match status" value="1"/>
</dbReference>
<keyword evidence="2" id="KW-1185">Reference proteome</keyword>
<dbReference type="Proteomes" id="UP000655225">
    <property type="component" value="Unassembled WGS sequence"/>
</dbReference>
<dbReference type="EMBL" id="JABCRI010000011">
    <property type="protein sequence ID" value="KAF8398377.1"/>
    <property type="molecule type" value="Genomic_DNA"/>
</dbReference>
<evidence type="ECO:0000313" key="1">
    <source>
        <dbReference type="EMBL" id="KAF8398377.1"/>
    </source>
</evidence>
<organism evidence="1 2">
    <name type="scientific">Tetracentron sinense</name>
    <name type="common">Spur-leaf</name>
    <dbReference type="NCBI Taxonomy" id="13715"/>
    <lineage>
        <taxon>Eukaryota</taxon>
        <taxon>Viridiplantae</taxon>
        <taxon>Streptophyta</taxon>
        <taxon>Embryophyta</taxon>
        <taxon>Tracheophyta</taxon>
        <taxon>Spermatophyta</taxon>
        <taxon>Magnoliopsida</taxon>
        <taxon>Trochodendrales</taxon>
        <taxon>Trochodendraceae</taxon>
        <taxon>Tetracentron</taxon>
    </lineage>
</organism>
<gene>
    <name evidence="1" type="ORF">HHK36_017304</name>
</gene>
<sequence>MEQASRDPDNYFNLRYPFTSLISHDTSARFCMVKPCPKEMKCDVELSSFAIRDAEEYKNFCDRPREERPLPEEVIGVSIQ</sequence>
<evidence type="ECO:0000313" key="2">
    <source>
        <dbReference type="Proteomes" id="UP000655225"/>
    </source>
</evidence>
<comment type="caution">
    <text evidence="1">The sequence shown here is derived from an EMBL/GenBank/DDBJ whole genome shotgun (WGS) entry which is preliminary data.</text>
</comment>
<name>A0A834Z7W7_TETSI</name>
<reference evidence="1 2" key="1">
    <citation type="submission" date="2020-04" db="EMBL/GenBank/DDBJ databases">
        <title>Plant Genome Project.</title>
        <authorList>
            <person name="Zhang R.-G."/>
        </authorList>
    </citation>
    <scope>NUCLEOTIDE SEQUENCE [LARGE SCALE GENOMIC DNA]</scope>
    <source>
        <strain evidence="1">YNK0</strain>
        <tissue evidence="1">Leaf</tissue>
    </source>
</reference>